<evidence type="ECO:0000313" key="1">
    <source>
        <dbReference type="EMBL" id="GAA0940062.1"/>
    </source>
</evidence>
<proteinExistence type="predicted"/>
<dbReference type="Proteomes" id="UP001500665">
    <property type="component" value="Unassembled WGS sequence"/>
</dbReference>
<comment type="caution">
    <text evidence="1">The sequence shown here is derived from an EMBL/GenBank/DDBJ whole genome shotgun (WGS) entry which is preliminary data.</text>
</comment>
<reference evidence="1 2" key="1">
    <citation type="journal article" date="2019" name="Int. J. Syst. Evol. Microbiol.">
        <title>The Global Catalogue of Microorganisms (GCM) 10K type strain sequencing project: providing services to taxonomists for standard genome sequencing and annotation.</title>
        <authorList>
            <consortium name="The Broad Institute Genomics Platform"/>
            <consortium name="The Broad Institute Genome Sequencing Center for Infectious Disease"/>
            <person name="Wu L."/>
            <person name="Ma J."/>
        </authorList>
    </citation>
    <scope>NUCLEOTIDE SEQUENCE [LARGE SCALE GENOMIC DNA]</scope>
    <source>
        <strain evidence="1 2">JCM 10696</strain>
    </source>
</reference>
<dbReference type="RefSeq" id="WP_344236986.1">
    <property type="nucleotide sequence ID" value="NZ_BAAAHH010000002.1"/>
</dbReference>
<dbReference type="Pfam" id="PF16702">
    <property type="entry name" value="DUF5063"/>
    <property type="match status" value="1"/>
</dbReference>
<dbReference type="InterPro" id="IPR032025">
    <property type="entry name" value="DUF5063"/>
</dbReference>
<dbReference type="EMBL" id="BAAAHH010000002">
    <property type="protein sequence ID" value="GAA0940062.1"/>
    <property type="molecule type" value="Genomic_DNA"/>
</dbReference>
<sequence>MSSENTPKDWAELAGRLVVHVENYLAGLERCARGEGGQQTVSLLLLETSQVMLAGAQLGASPDVVLPDNWEPEMSEDPDLDVVRQGLAERLAVVDEYTEVFDPYKDPELTSYRLSDDLVDIASDLVHGLRHYQAGRPLEALWWWQYSYLNHWGNHGGAALRALHAVVSGVRLQVAEENVNEVLVTT</sequence>
<keyword evidence="2" id="KW-1185">Reference proteome</keyword>
<accession>A0ABN1QAX4</accession>
<organism evidence="1 2">
    <name type="scientific">Actinocorallia libanotica</name>
    <dbReference type="NCBI Taxonomy" id="46162"/>
    <lineage>
        <taxon>Bacteria</taxon>
        <taxon>Bacillati</taxon>
        <taxon>Actinomycetota</taxon>
        <taxon>Actinomycetes</taxon>
        <taxon>Streptosporangiales</taxon>
        <taxon>Thermomonosporaceae</taxon>
        <taxon>Actinocorallia</taxon>
    </lineage>
</organism>
<name>A0ABN1QAX4_9ACTN</name>
<evidence type="ECO:0000313" key="2">
    <source>
        <dbReference type="Proteomes" id="UP001500665"/>
    </source>
</evidence>
<gene>
    <name evidence="1" type="ORF">GCM10009550_09140</name>
</gene>
<dbReference type="InterPro" id="IPR038312">
    <property type="entry name" value="DUF5063_sf"/>
</dbReference>
<protein>
    <submittedName>
        <fullName evidence="1">DUF5063 domain-containing protein</fullName>
    </submittedName>
</protein>
<dbReference type="Gene3D" id="1.20.120.1550">
    <property type="entry name" value="Protein of unknown function DUF5063"/>
    <property type="match status" value="1"/>
</dbReference>